<dbReference type="Proteomes" id="UP000011064">
    <property type="component" value="Unassembled WGS sequence"/>
</dbReference>
<proteinExistence type="predicted"/>
<organism evidence="2 3">
    <name type="scientific">Pseudogymnoascus destructans (strain ATCC MYA-4855 / 20631-21)</name>
    <name type="common">Bat white-nose syndrome fungus</name>
    <name type="synonym">Geomyces destructans</name>
    <dbReference type="NCBI Taxonomy" id="658429"/>
    <lineage>
        <taxon>Eukaryota</taxon>
        <taxon>Fungi</taxon>
        <taxon>Dikarya</taxon>
        <taxon>Ascomycota</taxon>
        <taxon>Pezizomycotina</taxon>
        <taxon>Leotiomycetes</taxon>
        <taxon>Thelebolales</taxon>
        <taxon>Thelebolaceae</taxon>
        <taxon>Pseudogymnoascus</taxon>
    </lineage>
</organism>
<feature type="domain" description="HNH nuclease" evidence="1">
    <location>
        <begin position="139"/>
        <end position="202"/>
    </location>
</feature>
<dbReference type="HOGENOM" id="CLU_055165_1_0_1"/>
<gene>
    <name evidence="2" type="ORF">GMDG_05655</name>
</gene>
<dbReference type="EMBL" id="GL573292">
    <property type="protein sequence ID" value="ELR02706.1"/>
    <property type="molecule type" value="Genomic_DNA"/>
</dbReference>
<evidence type="ECO:0000313" key="3">
    <source>
        <dbReference type="Proteomes" id="UP000011064"/>
    </source>
</evidence>
<evidence type="ECO:0000313" key="2">
    <source>
        <dbReference type="EMBL" id="ELR02706.1"/>
    </source>
</evidence>
<keyword evidence="3" id="KW-1185">Reference proteome</keyword>
<dbReference type="InParanoid" id="L8FSM8"/>
<reference evidence="3" key="1">
    <citation type="submission" date="2010-09" db="EMBL/GenBank/DDBJ databases">
        <title>The genome sequence of Geomyces destructans 20631-21.</title>
        <authorList>
            <consortium name="The Broad Institute Genome Sequencing Platform"/>
            <person name="Cuomo C.A."/>
            <person name="Blehert D.S."/>
            <person name="Lorch J.M."/>
            <person name="Young S.K."/>
            <person name="Zeng Q."/>
            <person name="Gargeya S."/>
            <person name="Fitzgerald M."/>
            <person name="Haas B."/>
            <person name="Abouelleil A."/>
            <person name="Alvarado L."/>
            <person name="Arachchi H.M."/>
            <person name="Berlin A."/>
            <person name="Brown A."/>
            <person name="Chapman S.B."/>
            <person name="Chen Z."/>
            <person name="Dunbar C."/>
            <person name="Freedman E."/>
            <person name="Gearin G."/>
            <person name="Gellesch M."/>
            <person name="Goldberg J."/>
            <person name="Griggs A."/>
            <person name="Gujja S."/>
            <person name="Heiman D."/>
            <person name="Howarth C."/>
            <person name="Larson L."/>
            <person name="Lui A."/>
            <person name="MacDonald P.J.P."/>
            <person name="Montmayeur A."/>
            <person name="Murphy C."/>
            <person name="Neiman D."/>
            <person name="Pearson M."/>
            <person name="Priest M."/>
            <person name="Roberts A."/>
            <person name="Saif S."/>
            <person name="Shea T."/>
            <person name="Shenoy N."/>
            <person name="Sisk P."/>
            <person name="Stolte C."/>
            <person name="Sykes S."/>
            <person name="Wortman J."/>
            <person name="Nusbaum C."/>
            <person name="Birren B."/>
        </authorList>
    </citation>
    <scope>NUCLEOTIDE SEQUENCE [LARGE SCALE GENOMIC DNA]</scope>
    <source>
        <strain evidence="3">ATCC MYA-4855 / 20631-21</strain>
    </source>
</reference>
<sequence>MPSHRIESRHKSDIHFLNSENDEISSAFQTGSLTWAEMSQRMDIVFELPAEDFASFRCLENGDPKDPVRRHGPPISLQANNNVIQPGFYVLLSQLESQLKSQSTARCRCPVRYRELYLGRQPLPAEKFRDQIRNRDGRCVITGRADPDFTALEAAHIFPLAHLELWVSGKWKQQLTDDNIDISESGIKSVQNGLLLDSSAHHFLISMLSRSTPMYNGYQVVSFRDAPQYENLTLIRRHNIPAKYQLCPALLKHHFHMAVLLNMKGSAGYPEWDEDYSKGCDQVAEISESDQGKLRFETVLAERLNHLLA</sequence>
<dbReference type="InterPro" id="IPR003615">
    <property type="entry name" value="HNH_nuc"/>
</dbReference>
<dbReference type="Pfam" id="PF13391">
    <property type="entry name" value="HNH_2"/>
    <property type="match status" value="1"/>
</dbReference>
<protein>
    <recommendedName>
        <fullName evidence="1">HNH nuclease domain-containing protein</fullName>
    </recommendedName>
</protein>
<dbReference type="VEuPathDB" id="FungiDB:GMDG_05655"/>
<accession>L8FSM8</accession>
<evidence type="ECO:0000259" key="1">
    <source>
        <dbReference type="Pfam" id="PF13391"/>
    </source>
</evidence>
<dbReference type="STRING" id="658429.L8FSM8"/>
<name>L8FSM8_PSED2</name>
<dbReference type="AlphaFoldDB" id="L8FSM8"/>
<dbReference type="OrthoDB" id="2142759at2759"/>